<dbReference type="Proteomes" id="UP000597762">
    <property type="component" value="Unassembled WGS sequence"/>
</dbReference>
<comment type="caution">
    <text evidence="1">The sequence shown here is derived from an EMBL/GenBank/DDBJ whole genome shotgun (WGS) entry which is preliminary data.</text>
</comment>
<evidence type="ECO:0000313" key="1">
    <source>
        <dbReference type="EMBL" id="CAE1330795.1"/>
    </source>
</evidence>
<accession>A0A812EYI4</accession>
<dbReference type="EMBL" id="CAHIKZ030005589">
    <property type="protein sequence ID" value="CAE1330795.1"/>
    <property type="molecule type" value="Genomic_DNA"/>
</dbReference>
<proteinExistence type="predicted"/>
<reference evidence="1" key="1">
    <citation type="submission" date="2021-01" db="EMBL/GenBank/DDBJ databases">
        <authorList>
            <person name="Li R."/>
            <person name="Bekaert M."/>
        </authorList>
    </citation>
    <scope>NUCLEOTIDE SEQUENCE</scope>
    <source>
        <strain evidence="1">Farmed</strain>
    </source>
</reference>
<dbReference type="AlphaFoldDB" id="A0A812EYI4"/>
<name>A0A812EYI4_ACAPH</name>
<organism evidence="1 2">
    <name type="scientific">Acanthosepion pharaonis</name>
    <name type="common">Pharaoh cuttlefish</name>
    <name type="synonym">Sepia pharaonis</name>
    <dbReference type="NCBI Taxonomy" id="158019"/>
    <lineage>
        <taxon>Eukaryota</taxon>
        <taxon>Metazoa</taxon>
        <taxon>Spiralia</taxon>
        <taxon>Lophotrochozoa</taxon>
        <taxon>Mollusca</taxon>
        <taxon>Cephalopoda</taxon>
        <taxon>Coleoidea</taxon>
        <taxon>Decapodiformes</taxon>
        <taxon>Sepiida</taxon>
        <taxon>Sepiina</taxon>
        <taxon>Sepiidae</taxon>
        <taxon>Acanthosepion</taxon>
    </lineage>
</organism>
<protein>
    <submittedName>
        <fullName evidence="1">Uncharacterized protein</fullName>
    </submittedName>
</protein>
<sequence length="308" mass="33405">MFLPFSVSHVFLSFQSQSQPISSHSGQLSLSLICQHSGQLSLSCQHSGQLSLMSGQLSLSCQLFRPTTLSHVSTGQLSLSCQHSANSLSLMSALWANSLSLMSALRPTLSLSCLSPCLSHVLVGQLSLSLSHVSTRANSLSLSHVSTGQTLSLMSALGPTLSLSHVSTRANSLSLMSALGPTLSLSCQHSGQLSSPLHVILSPSLRHSYSLSLSPSFSQHLPFSLDPYQMPPMPKVNSCHVLSFLDWPIFFPFVALSFITTKFSLCPRHHVSLFDLLSLSIIFSFFLPPSNPFVSYLPFHLFFSFVHT</sequence>
<keyword evidence="2" id="KW-1185">Reference proteome</keyword>
<gene>
    <name evidence="1" type="ORF">SPHA_80045</name>
</gene>
<evidence type="ECO:0000313" key="2">
    <source>
        <dbReference type="Proteomes" id="UP000597762"/>
    </source>
</evidence>